<evidence type="ECO:0000313" key="4">
    <source>
        <dbReference type="Proteomes" id="UP000434036"/>
    </source>
</evidence>
<reference evidence="3 4" key="2">
    <citation type="submission" date="2020-01" db="EMBL/GenBank/DDBJ databases">
        <title>Clostridiaceae sp. nov. isolated from the gut of human by culturomics.</title>
        <authorList>
            <person name="Chang Y."/>
        </authorList>
    </citation>
    <scope>NUCLEOTIDE SEQUENCE [LARGE SCALE GENOMIC DNA]</scope>
    <source>
        <strain evidence="3 4">DONG20-135</strain>
    </source>
</reference>
<dbReference type="GO" id="GO:0004553">
    <property type="term" value="F:hydrolase activity, hydrolyzing O-glycosyl compounds"/>
    <property type="evidence" value="ECO:0007669"/>
    <property type="project" value="InterPro"/>
</dbReference>
<accession>A0A6N8U2W6</accession>
<organism evidence="3 4">
    <name type="scientific">Copranaerobaculum intestinale</name>
    <dbReference type="NCBI Taxonomy" id="2692629"/>
    <lineage>
        <taxon>Bacteria</taxon>
        <taxon>Bacillati</taxon>
        <taxon>Bacillota</taxon>
        <taxon>Erysipelotrichia</taxon>
        <taxon>Erysipelotrichales</taxon>
        <taxon>Erysipelotrichaceae</taxon>
        <taxon>Copranaerobaculum</taxon>
    </lineage>
</organism>
<evidence type="ECO:0000256" key="1">
    <source>
        <dbReference type="SAM" id="SignalP"/>
    </source>
</evidence>
<sequence length="268" mass="28661">MNLKRRFFALFMTVFALNGCISAREMEVSTASAVRKPNQNIIDRVALTTTVENVVMSNNDAQPGLILDTTTTEGGLAWVITQVSAGTPGKIEQAYRVTKDALGKEISRVPIPGAKKVIPSQDAVLRYGGTIRAGNYFYAKTTMYGVDCVGCSGQFTGRGNTGTGIQLDASRGVMQPDGSWKQGITYNGYYIVAADKNIPIGTVLKITDHGYSGWGITPGQPFYAMVLDRGGGISGNHLDLYAGSEKSLMLSIDNSVHHPKAEIVSVGN</sequence>
<keyword evidence="1" id="KW-0732">Signal</keyword>
<gene>
    <name evidence="3" type="ORF">GSF08_01160</name>
</gene>
<feature type="chain" id="PRO_5026897066" description="3D domain-containing protein" evidence="1">
    <location>
        <begin position="24"/>
        <end position="268"/>
    </location>
</feature>
<dbReference type="GO" id="GO:0019867">
    <property type="term" value="C:outer membrane"/>
    <property type="evidence" value="ECO:0007669"/>
    <property type="project" value="InterPro"/>
</dbReference>
<dbReference type="Pfam" id="PF06725">
    <property type="entry name" value="3D"/>
    <property type="match status" value="1"/>
</dbReference>
<dbReference type="GO" id="GO:0009254">
    <property type="term" value="P:peptidoglycan turnover"/>
    <property type="evidence" value="ECO:0007669"/>
    <property type="project" value="InterPro"/>
</dbReference>
<proteinExistence type="predicted"/>
<reference evidence="3 4" key="1">
    <citation type="submission" date="2019-12" db="EMBL/GenBank/DDBJ databases">
        <authorList>
            <person name="Yang R."/>
        </authorList>
    </citation>
    <scope>NUCLEOTIDE SEQUENCE [LARGE SCALE GENOMIC DNA]</scope>
    <source>
        <strain evidence="3 4">DONG20-135</strain>
    </source>
</reference>
<protein>
    <recommendedName>
        <fullName evidence="2">3D domain-containing protein</fullName>
    </recommendedName>
</protein>
<dbReference type="Proteomes" id="UP000434036">
    <property type="component" value="Unassembled WGS sequence"/>
</dbReference>
<dbReference type="InterPro" id="IPR010611">
    <property type="entry name" value="3D_dom"/>
</dbReference>
<evidence type="ECO:0000259" key="2">
    <source>
        <dbReference type="Pfam" id="PF06725"/>
    </source>
</evidence>
<feature type="domain" description="3D" evidence="2">
    <location>
        <begin position="192"/>
        <end position="246"/>
    </location>
</feature>
<dbReference type="AlphaFoldDB" id="A0A6N8U2W6"/>
<name>A0A6N8U2W6_9FIRM</name>
<keyword evidence="4" id="KW-1185">Reference proteome</keyword>
<dbReference type="SUPFAM" id="SSF50685">
    <property type="entry name" value="Barwin-like endoglucanases"/>
    <property type="match status" value="1"/>
</dbReference>
<dbReference type="InterPro" id="IPR036908">
    <property type="entry name" value="RlpA-like_sf"/>
</dbReference>
<dbReference type="EMBL" id="WUUQ01000001">
    <property type="protein sequence ID" value="MXQ72552.1"/>
    <property type="molecule type" value="Genomic_DNA"/>
</dbReference>
<feature type="signal peptide" evidence="1">
    <location>
        <begin position="1"/>
        <end position="23"/>
    </location>
</feature>
<dbReference type="RefSeq" id="WP_160624043.1">
    <property type="nucleotide sequence ID" value="NZ_WUUQ01000001.1"/>
</dbReference>
<evidence type="ECO:0000313" key="3">
    <source>
        <dbReference type="EMBL" id="MXQ72552.1"/>
    </source>
</evidence>
<comment type="caution">
    <text evidence="3">The sequence shown here is derived from an EMBL/GenBank/DDBJ whole genome shotgun (WGS) entry which is preliminary data.</text>
</comment>